<proteinExistence type="predicted"/>
<organism evidence="1 2">
    <name type="scientific">Anaerotignum neopropionicum</name>
    <dbReference type="NCBI Taxonomy" id="36847"/>
    <lineage>
        <taxon>Bacteria</taxon>
        <taxon>Bacillati</taxon>
        <taxon>Bacillota</taxon>
        <taxon>Clostridia</taxon>
        <taxon>Lachnospirales</taxon>
        <taxon>Anaerotignaceae</taxon>
        <taxon>Anaerotignum</taxon>
    </lineage>
</organism>
<dbReference type="EMBL" id="LRVM01000001">
    <property type="protein sequence ID" value="KXL54046.1"/>
    <property type="molecule type" value="Genomic_DNA"/>
</dbReference>
<protein>
    <submittedName>
        <fullName evidence="1">Uncharacterized protein</fullName>
    </submittedName>
</protein>
<gene>
    <name evidence="1" type="ORF">CLNEO_01420</name>
</gene>
<dbReference type="Proteomes" id="UP000070539">
    <property type="component" value="Unassembled WGS sequence"/>
</dbReference>
<comment type="caution">
    <text evidence="1">The sequence shown here is derived from an EMBL/GenBank/DDBJ whole genome shotgun (WGS) entry which is preliminary data.</text>
</comment>
<dbReference type="AlphaFoldDB" id="A0A136WHK0"/>
<dbReference type="STRING" id="36847.CLNEO_01420"/>
<keyword evidence="2" id="KW-1185">Reference proteome</keyword>
<accession>A0A136WHK0</accession>
<dbReference type="RefSeq" id="WP_066083477.1">
    <property type="nucleotide sequence ID" value="NZ_LRVM01000001.1"/>
</dbReference>
<reference evidence="1 2" key="1">
    <citation type="submission" date="2016-01" db="EMBL/GenBank/DDBJ databases">
        <title>Genome sequence of Clostridium neopropionicum X4, DSM-3847.</title>
        <authorList>
            <person name="Poehlein A."/>
            <person name="Beck M.H."/>
            <person name="Bengelsdorf F.R."/>
            <person name="Daniel R."/>
            <person name="Duerre P."/>
        </authorList>
    </citation>
    <scope>NUCLEOTIDE SEQUENCE [LARGE SCALE GENOMIC DNA]</scope>
    <source>
        <strain evidence="1 2">DSM-3847</strain>
    </source>
</reference>
<sequence>MDLLICALLLISCFLIDKYLIYPSSGRQWPATFIDWLKENSKDGRQQRKEIKENIKMFFRNGN</sequence>
<name>A0A136WHK0_9FIRM</name>
<evidence type="ECO:0000313" key="2">
    <source>
        <dbReference type="Proteomes" id="UP000070539"/>
    </source>
</evidence>
<evidence type="ECO:0000313" key="1">
    <source>
        <dbReference type="EMBL" id="KXL54046.1"/>
    </source>
</evidence>